<organism evidence="1 2">
    <name type="scientific">Ruminococcus bicirculans</name>
    <name type="common">ex Wegman et al. 2014</name>
    <dbReference type="NCBI Taxonomy" id="1160721"/>
    <lineage>
        <taxon>Bacteria</taxon>
        <taxon>Bacillati</taxon>
        <taxon>Bacillota</taxon>
        <taxon>Clostridia</taxon>
        <taxon>Eubacteriales</taxon>
        <taxon>Oscillospiraceae</taxon>
        <taxon>Ruminococcus</taxon>
    </lineage>
</organism>
<dbReference type="AlphaFoldDB" id="A0AAW5KQ29"/>
<protein>
    <submittedName>
        <fullName evidence="1">Glycosyl transferase</fullName>
    </submittedName>
</protein>
<gene>
    <name evidence="1" type="ORF">NE632_12305</name>
</gene>
<reference evidence="1" key="1">
    <citation type="submission" date="2022-06" db="EMBL/GenBank/DDBJ databases">
        <title>Isolation of gut microbiota from human fecal samples.</title>
        <authorList>
            <person name="Pamer E.G."/>
            <person name="Barat B."/>
            <person name="Waligurski E."/>
            <person name="Medina S."/>
            <person name="Paddock L."/>
            <person name="Mostad J."/>
        </authorList>
    </citation>
    <scope>NUCLEOTIDE SEQUENCE</scope>
    <source>
        <strain evidence="1">DFI.5.57</strain>
    </source>
</reference>
<dbReference type="EMBL" id="JANGCN010000036">
    <property type="protein sequence ID" value="MCQ5154083.1"/>
    <property type="molecule type" value="Genomic_DNA"/>
</dbReference>
<proteinExistence type="predicted"/>
<dbReference type="SUPFAM" id="SSF56059">
    <property type="entry name" value="Glutathione synthetase ATP-binding domain-like"/>
    <property type="match status" value="1"/>
</dbReference>
<dbReference type="Proteomes" id="UP001206236">
    <property type="component" value="Unassembled WGS sequence"/>
</dbReference>
<dbReference type="InterPro" id="IPR029465">
    <property type="entry name" value="ATPgrasp_TupA"/>
</dbReference>
<dbReference type="RefSeq" id="WP_256322473.1">
    <property type="nucleotide sequence ID" value="NZ_JANGCN010000036.1"/>
</dbReference>
<accession>A0AAW5KQ29</accession>
<comment type="caution">
    <text evidence="1">The sequence shown here is derived from an EMBL/GenBank/DDBJ whole genome shotgun (WGS) entry which is preliminary data.</text>
</comment>
<dbReference type="Pfam" id="PF14305">
    <property type="entry name" value="ATPgrasp_TupA"/>
    <property type="match status" value="1"/>
</dbReference>
<name>A0AAW5KQ29_9FIRM</name>
<dbReference type="GO" id="GO:0016740">
    <property type="term" value="F:transferase activity"/>
    <property type="evidence" value="ECO:0007669"/>
    <property type="project" value="UniProtKB-KW"/>
</dbReference>
<evidence type="ECO:0000313" key="2">
    <source>
        <dbReference type="Proteomes" id="UP001206236"/>
    </source>
</evidence>
<keyword evidence="1" id="KW-0808">Transferase</keyword>
<sequence length="307" mass="36200">MNIKRYACAIGKYLSDSNYRFLMNAGFGKYNNLSDKEYLERKFECCMGKTLDLDSPQTFNEKLQWLKLYDRKSEYTVMVDKYKVREYIKNKIGEEYLIPLIGVWDNPDDIDFDALPDKFVLKCNHNSGLGMCICKDKSNLDIKKVKNELRKGLAQDYYLTGREWPYKNVPRRIIAEKYMEDATVKELRDYKIYTFNGKAKFCMINTDRGTDTRADYFDESYNWMDFTWGYPHADVKPQKPVNYEKMFQLAENLAEGTATLRVDFYEVNGQVYFGELTFFDASGFDKIIPESYDLKFGKWIQLPDKNG</sequence>
<evidence type="ECO:0000313" key="1">
    <source>
        <dbReference type="EMBL" id="MCQ5154083.1"/>
    </source>
</evidence>